<reference evidence="7" key="1">
    <citation type="submission" date="2016-02" db="EMBL/GenBank/DDBJ databases">
        <authorList>
            <person name="Dunlap C."/>
        </authorList>
    </citation>
    <scope>NUCLEOTIDE SEQUENCE [LARGE SCALE GENOMIC DNA]</scope>
    <source>
        <strain evidence="7">NRRL B-41092</strain>
    </source>
</reference>
<comment type="similarity">
    <text evidence="1">Belongs to the ABC transporter superfamily.</text>
</comment>
<dbReference type="OrthoDB" id="9804819at2"/>
<keyword evidence="3" id="KW-0547">Nucleotide-binding</keyword>
<dbReference type="SUPFAM" id="SSF52540">
    <property type="entry name" value="P-loop containing nucleoside triphosphate hydrolases"/>
    <property type="match status" value="1"/>
</dbReference>
<dbReference type="InterPro" id="IPR050763">
    <property type="entry name" value="ABC_transporter_ATP-binding"/>
</dbReference>
<dbReference type="InterPro" id="IPR027417">
    <property type="entry name" value="P-loop_NTPase"/>
</dbReference>
<keyword evidence="7" id="KW-1185">Reference proteome</keyword>
<dbReference type="CDD" id="cd03230">
    <property type="entry name" value="ABC_DR_subfamily_A"/>
    <property type="match status" value="1"/>
</dbReference>
<dbReference type="Proteomes" id="UP000075430">
    <property type="component" value="Unassembled WGS sequence"/>
</dbReference>
<keyword evidence="4" id="KW-0067">ATP-binding</keyword>
<name>A0A150F2G4_9BACI</name>
<dbReference type="Pfam" id="PF00005">
    <property type="entry name" value="ABC_tran"/>
    <property type="match status" value="1"/>
</dbReference>
<proteinExistence type="inferred from homology"/>
<keyword evidence="2" id="KW-0813">Transport</keyword>
<dbReference type="InterPro" id="IPR017871">
    <property type="entry name" value="ABC_transporter-like_CS"/>
</dbReference>
<dbReference type="AlphaFoldDB" id="A0A150F2G4"/>
<feature type="domain" description="ABC transporter" evidence="5">
    <location>
        <begin position="1"/>
        <end position="218"/>
    </location>
</feature>
<dbReference type="PROSITE" id="PS50893">
    <property type="entry name" value="ABC_TRANSPORTER_2"/>
    <property type="match status" value="1"/>
</dbReference>
<dbReference type="PANTHER" id="PTHR42711">
    <property type="entry name" value="ABC TRANSPORTER ATP-BINDING PROTEIN"/>
    <property type="match status" value="1"/>
</dbReference>
<evidence type="ECO:0000256" key="1">
    <source>
        <dbReference type="ARBA" id="ARBA00005417"/>
    </source>
</evidence>
<dbReference type="RefSeq" id="WP_061523397.1">
    <property type="nucleotide sequence ID" value="NZ_JARLZY010000012.1"/>
</dbReference>
<dbReference type="PANTHER" id="PTHR42711:SF5">
    <property type="entry name" value="ABC TRANSPORTER ATP-BINDING PROTEIN NATA"/>
    <property type="match status" value="1"/>
</dbReference>
<dbReference type="Gene3D" id="3.40.50.300">
    <property type="entry name" value="P-loop containing nucleotide triphosphate hydrolases"/>
    <property type="match status" value="1"/>
</dbReference>
<dbReference type="STRING" id="1793963.AXI58_05715"/>
<evidence type="ECO:0000313" key="7">
    <source>
        <dbReference type="Proteomes" id="UP000075430"/>
    </source>
</evidence>
<evidence type="ECO:0000313" key="6">
    <source>
        <dbReference type="EMBL" id="KXZ13171.1"/>
    </source>
</evidence>
<protein>
    <submittedName>
        <fullName evidence="6">ABC transporter</fullName>
    </submittedName>
</protein>
<evidence type="ECO:0000259" key="5">
    <source>
        <dbReference type="PROSITE" id="PS50893"/>
    </source>
</evidence>
<evidence type="ECO:0000256" key="4">
    <source>
        <dbReference type="ARBA" id="ARBA00022840"/>
    </source>
</evidence>
<organism evidence="6 7">
    <name type="scientific">Bacillus nakamurai</name>
    <dbReference type="NCBI Taxonomy" id="1793963"/>
    <lineage>
        <taxon>Bacteria</taxon>
        <taxon>Bacillati</taxon>
        <taxon>Bacillota</taxon>
        <taxon>Bacilli</taxon>
        <taxon>Bacillales</taxon>
        <taxon>Bacillaceae</taxon>
        <taxon>Bacillus</taxon>
    </lineage>
</organism>
<dbReference type="GO" id="GO:0005524">
    <property type="term" value="F:ATP binding"/>
    <property type="evidence" value="ECO:0007669"/>
    <property type="project" value="UniProtKB-KW"/>
</dbReference>
<comment type="caution">
    <text evidence="6">The sequence shown here is derived from an EMBL/GenBank/DDBJ whole genome shotgun (WGS) entry which is preliminary data.</text>
</comment>
<dbReference type="InterPro" id="IPR003593">
    <property type="entry name" value="AAA+_ATPase"/>
</dbReference>
<dbReference type="SMART" id="SM00382">
    <property type="entry name" value="AAA"/>
    <property type="match status" value="1"/>
</dbReference>
<dbReference type="EMBL" id="LSBA01000039">
    <property type="protein sequence ID" value="KXZ13171.1"/>
    <property type="molecule type" value="Genomic_DNA"/>
</dbReference>
<sequence>MHVNSVAKKYSSSVVLKGISFDFKQGEIVGLIGSNGAGKSTLMKIIAQIIQTFDGSVEDNNHVGYLIEEPKLYSNKTGLAHLSYFSEIYGNKFKLSEYEELLKGLQLFDVLNKKVKEYSLGMRQKLGIVISLMNKPSYVVLDEPTNSMDIETSLEVLQQLRKMANEWNVGVLISSHKLEDIETICDRVLFLEKGTISGEQQFSKESQSILKLVFDNPTDLATFIENQEFGSIIHSSERTIQIETTAENTEIFQFLNELEVRLIDFTAEKKTLRNVYMNKLRGEDHDTEYQKLC</sequence>
<dbReference type="PROSITE" id="PS00211">
    <property type="entry name" value="ABC_TRANSPORTER_1"/>
    <property type="match status" value="1"/>
</dbReference>
<gene>
    <name evidence="6" type="ORF">AXI58_05715</name>
</gene>
<evidence type="ECO:0000256" key="3">
    <source>
        <dbReference type="ARBA" id="ARBA00022741"/>
    </source>
</evidence>
<evidence type="ECO:0000256" key="2">
    <source>
        <dbReference type="ARBA" id="ARBA00022448"/>
    </source>
</evidence>
<accession>A0A150F2G4</accession>
<dbReference type="GO" id="GO:0016887">
    <property type="term" value="F:ATP hydrolysis activity"/>
    <property type="evidence" value="ECO:0007669"/>
    <property type="project" value="InterPro"/>
</dbReference>
<dbReference type="InterPro" id="IPR003439">
    <property type="entry name" value="ABC_transporter-like_ATP-bd"/>
</dbReference>